<dbReference type="GO" id="GO:0052689">
    <property type="term" value="F:carboxylic ester hydrolase activity"/>
    <property type="evidence" value="ECO:0007669"/>
    <property type="project" value="InterPro"/>
</dbReference>
<dbReference type="InterPro" id="IPR013094">
    <property type="entry name" value="AB_hydrolase_3"/>
</dbReference>
<gene>
    <name evidence="5" type="ORF">BSL78_19839</name>
</gene>
<feature type="domain" description="Alpha/beta hydrolase fold-3" evidence="4">
    <location>
        <begin position="317"/>
        <end position="398"/>
    </location>
</feature>
<protein>
    <submittedName>
        <fullName evidence="5">Putative neutral cholesterol ester hydrolase 1</fullName>
    </submittedName>
</protein>
<organism evidence="5 6">
    <name type="scientific">Stichopus japonicus</name>
    <name type="common">Sea cucumber</name>
    <dbReference type="NCBI Taxonomy" id="307972"/>
    <lineage>
        <taxon>Eukaryota</taxon>
        <taxon>Metazoa</taxon>
        <taxon>Echinodermata</taxon>
        <taxon>Eleutherozoa</taxon>
        <taxon>Echinozoa</taxon>
        <taxon>Holothuroidea</taxon>
        <taxon>Aspidochirotacea</taxon>
        <taxon>Aspidochirotida</taxon>
        <taxon>Stichopodidae</taxon>
        <taxon>Apostichopus</taxon>
    </lineage>
</organism>
<dbReference type="STRING" id="307972.A0A2G8K5S3"/>
<feature type="active site" evidence="3">
    <location>
        <position position="395"/>
    </location>
</feature>
<dbReference type="PANTHER" id="PTHR48081">
    <property type="entry name" value="AB HYDROLASE SUPERFAMILY PROTEIN C4A8.06C"/>
    <property type="match status" value="1"/>
</dbReference>
<dbReference type="Proteomes" id="UP000230750">
    <property type="component" value="Unassembled WGS sequence"/>
</dbReference>
<accession>A0A2G8K5S3</accession>
<feature type="domain" description="Alpha/beta hydrolase fold-3" evidence="4">
    <location>
        <begin position="122"/>
        <end position="272"/>
    </location>
</feature>
<keyword evidence="6" id="KW-1185">Reference proteome</keyword>
<sequence length="424" mass="48245">MTERLWSLYEEVMRWLERIRHRVGAALCILYPTIIPKGIAEPWKYRMLMSLYWYVKFMAIKAGQRHNSDVKRIQTARYLRKLLTPPLPPDPAVNVKVTSLDGIPVRLHEPNNRGHELLPGFIYFHGGGMVLGSSEAYESLTRILCSRLNAVVISVDYRLAPEHIFPAAYDDSLKASKWILQNGERFGIDVNRVAMGGDSAGGYLTTLMTQALRREKDLPKVKVQILVYPNVQIFDMCTPSYQKCHKIFGDKDGVLPNIAVPDFMSMYIKGESKPRFLKAALANLHVSAEFKKSDLYKKRLNVSRLLPAEHRQLSSYYEGPVNEENGSDDIWNEIEQFMMDRRFSPLIEEDFSDLPPALIQTCGFDSLHDDGVIYANRLKEAGVEVKTVNYQDGFHGIFQLPGSAGFATANKMMDDVISFTKQNL</sequence>
<dbReference type="PIRSF" id="PIRSF037251">
    <property type="entry name" value="Arylacetamide_deacetylase"/>
    <property type="match status" value="1"/>
</dbReference>
<dbReference type="Gene3D" id="3.40.50.1820">
    <property type="entry name" value="alpha/beta hydrolase"/>
    <property type="match status" value="1"/>
</dbReference>
<dbReference type="InterPro" id="IPR017157">
    <property type="entry name" value="Arylacetamide_deacetylase"/>
</dbReference>
<evidence type="ECO:0000259" key="4">
    <source>
        <dbReference type="Pfam" id="PF07859"/>
    </source>
</evidence>
<proteinExistence type="inferred from homology"/>
<evidence type="ECO:0000256" key="1">
    <source>
        <dbReference type="ARBA" id="ARBA00010515"/>
    </source>
</evidence>
<name>A0A2G8K5S3_STIJA</name>
<comment type="caution">
    <text evidence="5">The sequence shown here is derived from an EMBL/GenBank/DDBJ whole genome shotgun (WGS) entry which is preliminary data.</text>
</comment>
<evidence type="ECO:0000313" key="6">
    <source>
        <dbReference type="Proteomes" id="UP000230750"/>
    </source>
</evidence>
<dbReference type="AlphaFoldDB" id="A0A2G8K5S3"/>
<comment type="similarity">
    <text evidence="1">Belongs to the 'GDXG' lipolytic enzyme family.</text>
</comment>
<dbReference type="InterPro" id="IPR050300">
    <property type="entry name" value="GDXG_lipolytic_enzyme"/>
</dbReference>
<dbReference type="InterPro" id="IPR029058">
    <property type="entry name" value="AB_hydrolase_fold"/>
</dbReference>
<dbReference type="GO" id="GO:0016020">
    <property type="term" value="C:membrane"/>
    <property type="evidence" value="ECO:0007669"/>
    <property type="project" value="InterPro"/>
</dbReference>
<dbReference type="PANTHER" id="PTHR48081:SF8">
    <property type="entry name" value="ALPHA_BETA HYDROLASE FOLD-3 DOMAIN-CONTAINING PROTEIN-RELATED"/>
    <property type="match status" value="1"/>
</dbReference>
<feature type="active site" evidence="3">
    <location>
        <position position="199"/>
    </location>
</feature>
<dbReference type="SUPFAM" id="SSF53474">
    <property type="entry name" value="alpha/beta-Hydrolases"/>
    <property type="match status" value="1"/>
</dbReference>
<dbReference type="EMBL" id="MRZV01000860">
    <property type="protein sequence ID" value="PIK43322.1"/>
    <property type="molecule type" value="Genomic_DNA"/>
</dbReference>
<reference evidence="5 6" key="1">
    <citation type="journal article" date="2017" name="PLoS Biol.">
        <title>The sea cucumber genome provides insights into morphological evolution and visceral regeneration.</title>
        <authorList>
            <person name="Zhang X."/>
            <person name="Sun L."/>
            <person name="Yuan J."/>
            <person name="Sun Y."/>
            <person name="Gao Y."/>
            <person name="Zhang L."/>
            <person name="Li S."/>
            <person name="Dai H."/>
            <person name="Hamel J.F."/>
            <person name="Liu C."/>
            <person name="Yu Y."/>
            <person name="Liu S."/>
            <person name="Lin W."/>
            <person name="Guo K."/>
            <person name="Jin S."/>
            <person name="Xu P."/>
            <person name="Storey K.B."/>
            <person name="Huan P."/>
            <person name="Zhang T."/>
            <person name="Zhou Y."/>
            <person name="Zhang J."/>
            <person name="Lin C."/>
            <person name="Li X."/>
            <person name="Xing L."/>
            <person name="Huo D."/>
            <person name="Sun M."/>
            <person name="Wang L."/>
            <person name="Mercier A."/>
            <person name="Li F."/>
            <person name="Yang H."/>
            <person name="Xiang J."/>
        </authorList>
    </citation>
    <scope>NUCLEOTIDE SEQUENCE [LARGE SCALE GENOMIC DNA]</scope>
    <source>
        <strain evidence="5">Shaxun</strain>
        <tissue evidence="5">Muscle</tissue>
    </source>
</reference>
<dbReference type="Pfam" id="PF07859">
    <property type="entry name" value="Abhydrolase_3"/>
    <property type="match status" value="2"/>
</dbReference>
<evidence type="ECO:0000313" key="5">
    <source>
        <dbReference type="EMBL" id="PIK43322.1"/>
    </source>
</evidence>
<evidence type="ECO:0000256" key="3">
    <source>
        <dbReference type="PIRSR" id="PIRSR037251-1"/>
    </source>
</evidence>
<keyword evidence="2 5" id="KW-0378">Hydrolase</keyword>
<evidence type="ECO:0000256" key="2">
    <source>
        <dbReference type="ARBA" id="ARBA00022801"/>
    </source>
</evidence>
<feature type="active site" evidence="3">
    <location>
        <position position="365"/>
    </location>
</feature>
<dbReference type="OrthoDB" id="408631at2759"/>